<dbReference type="GO" id="GO:0000162">
    <property type="term" value="P:L-tryptophan biosynthetic process"/>
    <property type="evidence" value="ECO:0007669"/>
    <property type="project" value="UniProtKB-UniRule"/>
</dbReference>
<dbReference type="Gene3D" id="1.20.970.10">
    <property type="entry name" value="Transferase, Pyrimidine Nucleoside Phosphorylase, Chain C"/>
    <property type="match status" value="1"/>
</dbReference>
<keyword evidence="2 9" id="KW-0028">Amino-acid biosynthesis</keyword>
<comment type="caution">
    <text evidence="12">The sequence shown here is derived from an EMBL/GenBank/DDBJ whole genome shotgun (WGS) entry which is preliminary data.</text>
</comment>
<keyword evidence="9" id="KW-0479">Metal-binding</keyword>
<comment type="function">
    <text evidence="9">Catalyzes the transfer of the phosphoribosyl group of 5-phosphorylribose-1-pyrophosphate (PRPP) to anthranilate to yield N-(5'-phosphoribosyl)-anthranilate (PRA).</text>
</comment>
<dbReference type="SUPFAM" id="SSF52418">
    <property type="entry name" value="Nucleoside phosphorylase/phosphoribosyltransferase catalytic domain"/>
    <property type="match status" value="1"/>
</dbReference>
<feature type="binding site" evidence="9">
    <location>
        <begin position="89"/>
        <end position="92"/>
    </location>
    <ligand>
        <name>5-phospho-alpha-D-ribose 1-diphosphate</name>
        <dbReference type="ChEBI" id="CHEBI:58017"/>
    </ligand>
</feature>
<dbReference type="UniPathway" id="UPA00035">
    <property type="reaction ID" value="UER00041"/>
</dbReference>
<dbReference type="NCBIfam" id="TIGR01245">
    <property type="entry name" value="trpD"/>
    <property type="match status" value="1"/>
</dbReference>
<gene>
    <name evidence="9" type="primary">trpD</name>
    <name evidence="12" type="ORF">A2773_06125</name>
</gene>
<keyword evidence="9" id="KW-0460">Magnesium</keyword>
<feature type="binding site" evidence="9">
    <location>
        <position position="79"/>
    </location>
    <ligand>
        <name>anthranilate</name>
        <dbReference type="ChEBI" id="CHEBI:16567"/>
        <label>1</label>
    </ligand>
</feature>
<dbReference type="InterPro" id="IPR005940">
    <property type="entry name" value="Anthranilate_Pribosyl_Tfrase"/>
</dbReference>
<evidence type="ECO:0000256" key="5">
    <source>
        <dbReference type="ARBA" id="ARBA00022822"/>
    </source>
</evidence>
<evidence type="ECO:0000256" key="8">
    <source>
        <dbReference type="ARBA" id="ARBA00061188"/>
    </source>
</evidence>
<evidence type="ECO:0000259" key="10">
    <source>
        <dbReference type="Pfam" id="PF00591"/>
    </source>
</evidence>
<keyword evidence="6 9" id="KW-0057">Aromatic amino acid biosynthesis</keyword>
<evidence type="ECO:0000256" key="3">
    <source>
        <dbReference type="ARBA" id="ARBA00022676"/>
    </source>
</evidence>
<sequence length="334" mass="36894">MIKQLLNKLIEKKDLTIEESEKLMEEMLRGNLTNALMASVLTALRMKGESVEEMLGFINVMRKYMQKIKVSGLVIDTCGTGGDGKGTFNISTATALVVAGAGVKVAKHGNRSASSFCGSADVLEELGVNIQMTPRQAEDCLQKVGITFLFAPLFHPAMKHVAGVRKELGIRTVFNFLGPFVNPARVRRQIVGVSDRNIAEKLMEVAKYLDYEHLLIVISDDGLDEISISNKTRIFEIKNNRVRKFTMMPENFGIKRASIETIKGRDAKINAKIIERILEGEKGPKRDVVILNSAAALYVAGKVKDINSGIKLAEESIDRGKAKKILEQLINYGQ</sequence>
<feature type="binding site" evidence="9">
    <location>
        <position position="87"/>
    </location>
    <ligand>
        <name>5-phospho-alpha-D-ribose 1-diphosphate</name>
        <dbReference type="ChEBI" id="CHEBI:58017"/>
    </ligand>
</feature>
<evidence type="ECO:0000256" key="4">
    <source>
        <dbReference type="ARBA" id="ARBA00022679"/>
    </source>
</evidence>
<dbReference type="EMBL" id="MFJE01000055">
    <property type="protein sequence ID" value="OGG13389.1"/>
    <property type="molecule type" value="Genomic_DNA"/>
</dbReference>
<dbReference type="InterPro" id="IPR036320">
    <property type="entry name" value="Glycosyl_Trfase_fam3_N_dom_sf"/>
</dbReference>
<accession>A0A1F5ZLN0</accession>
<comment type="catalytic activity">
    <reaction evidence="7 9">
        <text>N-(5-phospho-beta-D-ribosyl)anthranilate + diphosphate = 5-phospho-alpha-D-ribose 1-diphosphate + anthranilate</text>
        <dbReference type="Rhea" id="RHEA:11768"/>
        <dbReference type="ChEBI" id="CHEBI:16567"/>
        <dbReference type="ChEBI" id="CHEBI:18277"/>
        <dbReference type="ChEBI" id="CHEBI:33019"/>
        <dbReference type="ChEBI" id="CHEBI:58017"/>
        <dbReference type="EC" id="2.4.2.18"/>
    </reaction>
</comment>
<dbReference type="STRING" id="1798375.A2773_06125"/>
<dbReference type="HAMAP" id="MF_00211">
    <property type="entry name" value="TrpD"/>
    <property type="match status" value="1"/>
</dbReference>
<feature type="domain" description="Glycosyl transferase family 3 N-terminal" evidence="11">
    <location>
        <begin position="3"/>
        <end position="64"/>
    </location>
</feature>
<dbReference type="PANTHER" id="PTHR43285:SF2">
    <property type="entry name" value="ANTHRANILATE PHOSPHORIBOSYLTRANSFERASE"/>
    <property type="match status" value="1"/>
</dbReference>
<feature type="binding site" evidence="9">
    <location>
        <position position="119"/>
    </location>
    <ligand>
        <name>5-phospho-alpha-D-ribose 1-diphosphate</name>
        <dbReference type="ChEBI" id="CHEBI:58017"/>
    </ligand>
</feature>
<evidence type="ECO:0000256" key="7">
    <source>
        <dbReference type="ARBA" id="ARBA00052328"/>
    </source>
</evidence>
<dbReference type="GO" id="GO:0004048">
    <property type="term" value="F:anthranilate phosphoribosyltransferase activity"/>
    <property type="evidence" value="ECO:0007669"/>
    <property type="project" value="UniProtKB-UniRule"/>
</dbReference>
<dbReference type="EC" id="2.4.2.18" evidence="9"/>
<feature type="binding site" evidence="9">
    <location>
        <position position="110"/>
    </location>
    <ligand>
        <name>anthranilate</name>
        <dbReference type="ChEBI" id="CHEBI:16567"/>
        <label>1</label>
    </ligand>
</feature>
<name>A0A1F5ZLN0_9BACT</name>
<dbReference type="Pfam" id="PF02885">
    <property type="entry name" value="Glycos_trans_3N"/>
    <property type="match status" value="1"/>
</dbReference>
<evidence type="ECO:0000313" key="13">
    <source>
        <dbReference type="Proteomes" id="UP000177383"/>
    </source>
</evidence>
<feature type="binding site" evidence="9">
    <location>
        <begin position="107"/>
        <end position="115"/>
    </location>
    <ligand>
        <name>5-phospho-alpha-D-ribose 1-diphosphate</name>
        <dbReference type="ChEBI" id="CHEBI:58017"/>
    </ligand>
</feature>
<evidence type="ECO:0000256" key="1">
    <source>
        <dbReference type="ARBA" id="ARBA00004907"/>
    </source>
</evidence>
<keyword evidence="3 9" id="KW-0328">Glycosyltransferase</keyword>
<feature type="domain" description="Glycosyl transferase family 3" evidence="10">
    <location>
        <begin position="74"/>
        <end position="322"/>
    </location>
</feature>
<dbReference type="InterPro" id="IPR000312">
    <property type="entry name" value="Glycosyl_Trfase_fam3"/>
</dbReference>
<comment type="similarity">
    <text evidence="9">Belongs to the anthranilate phosphoribosyltransferase family.</text>
</comment>
<evidence type="ECO:0000259" key="11">
    <source>
        <dbReference type="Pfam" id="PF02885"/>
    </source>
</evidence>
<comment type="cofactor">
    <cofactor evidence="9">
        <name>Mg(2+)</name>
        <dbReference type="ChEBI" id="CHEBI:18420"/>
    </cofactor>
    <text evidence="9">Binds 2 magnesium ions per monomer.</text>
</comment>
<feature type="binding site" evidence="9">
    <location>
        <position position="224"/>
    </location>
    <ligand>
        <name>Mg(2+)</name>
        <dbReference type="ChEBI" id="CHEBI:18420"/>
        <label>2</label>
    </ligand>
</feature>
<dbReference type="Gene3D" id="3.40.1030.10">
    <property type="entry name" value="Nucleoside phosphorylase/phosphoribosyltransferase catalytic domain"/>
    <property type="match status" value="1"/>
</dbReference>
<feature type="binding site" evidence="9">
    <location>
        <begin position="82"/>
        <end position="83"/>
    </location>
    <ligand>
        <name>5-phospho-alpha-D-ribose 1-diphosphate</name>
        <dbReference type="ChEBI" id="CHEBI:58017"/>
    </ligand>
</feature>
<comment type="similarity">
    <text evidence="8">In the C-terminal section; belongs to the anthranilate phosphoribosyltransferase family.</text>
</comment>
<comment type="pathway">
    <text evidence="1 9">Amino-acid biosynthesis; L-tryptophan biosynthesis; L-tryptophan from chorismate: step 2/5.</text>
</comment>
<comment type="subunit">
    <text evidence="9">Homodimer.</text>
</comment>
<dbReference type="FunFam" id="3.40.1030.10:FF:000002">
    <property type="entry name" value="Anthranilate phosphoribosyltransferase"/>
    <property type="match status" value="1"/>
</dbReference>
<evidence type="ECO:0000256" key="6">
    <source>
        <dbReference type="ARBA" id="ARBA00023141"/>
    </source>
</evidence>
<dbReference type="PANTHER" id="PTHR43285">
    <property type="entry name" value="ANTHRANILATE PHOSPHORIBOSYLTRANSFERASE"/>
    <property type="match status" value="1"/>
</dbReference>
<evidence type="ECO:0000256" key="9">
    <source>
        <dbReference type="HAMAP-Rule" id="MF_00211"/>
    </source>
</evidence>
<proteinExistence type="inferred from homology"/>
<evidence type="ECO:0000313" key="12">
    <source>
        <dbReference type="EMBL" id="OGG13389.1"/>
    </source>
</evidence>
<evidence type="ECO:0000256" key="2">
    <source>
        <dbReference type="ARBA" id="ARBA00022605"/>
    </source>
</evidence>
<feature type="binding site" evidence="9">
    <location>
        <position position="79"/>
    </location>
    <ligand>
        <name>5-phospho-alpha-D-ribose 1-diphosphate</name>
        <dbReference type="ChEBI" id="CHEBI:58017"/>
    </ligand>
</feature>
<reference evidence="12 13" key="1">
    <citation type="journal article" date="2016" name="Nat. Commun.">
        <title>Thousands of microbial genomes shed light on interconnected biogeochemical processes in an aquifer system.</title>
        <authorList>
            <person name="Anantharaman K."/>
            <person name="Brown C.T."/>
            <person name="Hug L.A."/>
            <person name="Sharon I."/>
            <person name="Castelle C.J."/>
            <person name="Probst A.J."/>
            <person name="Thomas B.C."/>
            <person name="Singh A."/>
            <person name="Wilkins M.J."/>
            <person name="Karaoz U."/>
            <person name="Brodie E.L."/>
            <person name="Williams K.H."/>
            <person name="Hubbard S.S."/>
            <person name="Banfield J.F."/>
        </authorList>
    </citation>
    <scope>NUCLEOTIDE SEQUENCE [LARGE SCALE GENOMIC DNA]</scope>
</reference>
<feature type="binding site" evidence="9">
    <location>
        <position position="225"/>
    </location>
    <ligand>
        <name>Mg(2+)</name>
        <dbReference type="ChEBI" id="CHEBI:18420"/>
        <label>1</label>
    </ligand>
</feature>
<keyword evidence="4 9" id="KW-0808">Transferase</keyword>
<feature type="binding site" evidence="9">
    <location>
        <position position="225"/>
    </location>
    <ligand>
        <name>Mg(2+)</name>
        <dbReference type="ChEBI" id="CHEBI:18420"/>
        <label>2</label>
    </ligand>
</feature>
<organism evidence="12 13">
    <name type="scientific">Candidatus Gottesmanbacteria bacterium RIFCSPHIGHO2_01_FULL_39_10</name>
    <dbReference type="NCBI Taxonomy" id="1798375"/>
    <lineage>
        <taxon>Bacteria</taxon>
        <taxon>Candidatus Gottesmaniibacteriota</taxon>
    </lineage>
</organism>
<dbReference type="Pfam" id="PF00591">
    <property type="entry name" value="Glycos_transf_3"/>
    <property type="match status" value="1"/>
</dbReference>
<dbReference type="AlphaFoldDB" id="A0A1F5ZLN0"/>
<feature type="binding site" evidence="9">
    <location>
        <position position="91"/>
    </location>
    <ligand>
        <name>Mg(2+)</name>
        <dbReference type="ChEBI" id="CHEBI:18420"/>
        <label>1</label>
    </ligand>
</feature>
<comment type="caution">
    <text evidence="9">Lacks conserved residue(s) required for the propagation of feature annotation.</text>
</comment>
<dbReference type="InterPro" id="IPR035902">
    <property type="entry name" value="Nuc_phospho_transferase"/>
</dbReference>
<dbReference type="GO" id="GO:0000287">
    <property type="term" value="F:magnesium ion binding"/>
    <property type="evidence" value="ECO:0007669"/>
    <property type="project" value="UniProtKB-UniRule"/>
</dbReference>
<dbReference type="Proteomes" id="UP000177383">
    <property type="component" value="Unassembled WGS sequence"/>
</dbReference>
<protein>
    <recommendedName>
        <fullName evidence="9">Anthranilate phosphoribosyltransferase</fullName>
        <ecNumber evidence="9">2.4.2.18</ecNumber>
    </recommendedName>
</protein>
<dbReference type="SUPFAM" id="SSF47648">
    <property type="entry name" value="Nucleoside phosphorylase/phosphoribosyltransferase N-terminal domain"/>
    <property type="match status" value="1"/>
</dbReference>
<dbReference type="GO" id="GO:0005829">
    <property type="term" value="C:cytosol"/>
    <property type="evidence" value="ECO:0007669"/>
    <property type="project" value="TreeGrafter"/>
</dbReference>
<keyword evidence="5 9" id="KW-0822">Tryptophan biosynthesis</keyword>
<feature type="binding site" evidence="9">
    <location>
        <position position="165"/>
    </location>
    <ligand>
        <name>anthranilate</name>
        <dbReference type="ChEBI" id="CHEBI:16567"/>
        <label>2</label>
    </ligand>
</feature>
<dbReference type="InterPro" id="IPR017459">
    <property type="entry name" value="Glycosyl_Trfase_fam3_N_dom"/>
</dbReference>